<proteinExistence type="predicted"/>
<dbReference type="EMBL" id="CADIKL010000001">
    <property type="protein sequence ID" value="CAB3776872.1"/>
    <property type="molecule type" value="Genomic_DNA"/>
</dbReference>
<reference evidence="1 2" key="1">
    <citation type="submission" date="2020-04" db="EMBL/GenBank/DDBJ databases">
        <authorList>
            <person name="De Canck E."/>
        </authorList>
    </citation>
    <scope>NUCLEOTIDE SEQUENCE [LARGE SCALE GENOMIC DNA]</scope>
    <source>
        <strain evidence="1 2">LMG 28688</strain>
    </source>
</reference>
<dbReference type="AlphaFoldDB" id="A0A6J5FBL1"/>
<organism evidence="1 2">
    <name type="scientific">Paraburkholderia caffeinitolerans</name>
    <dbReference type="NCBI Taxonomy" id="1723730"/>
    <lineage>
        <taxon>Bacteria</taxon>
        <taxon>Pseudomonadati</taxon>
        <taxon>Pseudomonadota</taxon>
        <taxon>Betaproteobacteria</taxon>
        <taxon>Burkholderiales</taxon>
        <taxon>Burkholderiaceae</taxon>
        <taxon>Paraburkholderia</taxon>
    </lineage>
</organism>
<name>A0A6J5FBL1_9BURK</name>
<accession>A0A6J5FBL1</accession>
<sequence>MATSHTRAHRLVKPRKLGWAEKPIGVVPLYVQSALRDVGLSDADRP</sequence>
<protein>
    <submittedName>
        <fullName evidence="1">Uncharacterized protein</fullName>
    </submittedName>
</protein>
<evidence type="ECO:0000313" key="2">
    <source>
        <dbReference type="Proteomes" id="UP000494119"/>
    </source>
</evidence>
<dbReference type="Proteomes" id="UP000494119">
    <property type="component" value="Unassembled WGS sequence"/>
</dbReference>
<gene>
    <name evidence="1" type="ORF">LMG28688_00320</name>
</gene>
<keyword evidence="2" id="KW-1185">Reference proteome</keyword>
<evidence type="ECO:0000313" key="1">
    <source>
        <dbReference type="EMBL" id="CAB3776872.1"/>
    </source>
</evidence>